<dbReference type="InterPro" id="IPR004364">
    <property type="entry name" value="Aa-tRNA-synt_II"/>
</dbReference>
<dbReference type="GO" id="GO:0016740">
    <property type="term" value="F:transferase activity"/>
    <property type="evidence" value="ECO:0007669"/>
    <property type="project" value="UniProtKB-ARBA"/>
</dbReference>
<feature type="domain" description="Aminoacyl-transfer RNA synthetases class-II family profile" evidence="7">
    <location>
        <begin position="46"/>
        <end position="344"/>
    </location>
</feature>
<dbReference type="EMBL" id="JAUSUV010000008">
    <property type="protein sequence ID" value="MDQ0417967.1"/>
    <property type="molecule type" value="Genomic_DNA"/>
</dbReference>
<dbReference type="AlphaFoldDB" id="A0AAJ1TJA4"/>
<name>A0AAJ1TJA4_9BACL</name>
<dbReference type="EC" id="6.1.1.22" evidence="8"/>
<sequence>MNTLAKRVSPTKSWVNPNDHYKKSMGHPWYQAIAVLQDEIVHSTFQFFREQGIRSVCLPATTGSVTSPMGLGSDSLPVKIELEGVETYLADSMQFHLEYMLRYLDQGVHYVMPTFRGEDADARHLCQFYHSEAEVVGTLEDVMKLVSEYIHRLCVDILNNPESKKLVMEIAGTTEHIEKVVSQKGVYSTITLSEAILELENDPEYVSTHPVGFKTITNKGEQELIRRFGGLVWLTHHDYLSVPFYQARDKNGVAALNADLLFGIGEVVGCGERHTTGEELRESMEYHTVDEKEYEWYTYMKDHNPMKTSGFGMGMERFILFLLKHDDIRDIQIIPRFNGVAINP</sequence>
<dbReference type="Proteomes" id="UP001238450">
    <property type="component" value="Unassembled WGS sequence"/>
</dbReference>
<dbReference type="SUPFAM" id="SSF55681">
    <property type="entry name" value="Class II aaRS and biotin synthetases"/>
    <property type="match status" value="1"/>
</dbReference>
<evidence type="ECO:0000256" key="5">
    <source>
        <dbReference type="ARBA" id="ARBA00022917"/>
    </source>
</evidence>
<keyword evidence="9" id="KW-1185">Reference proteome</keyword>
<dbReference type="InterPro" id="IPR006195">
    <property type="entry name" value="aa-tRNA-synth_II"/>
</dbReference>
<dbReference type="GO" id="GO:0006421">
    <property type="term" value="P:asparaginyl-tRNA aminoacylation"/>
    <property type="evidence" value="ECO:0007669"/>
    <property type="project" value="TreeGrafter"/>
</dbReference>
<gene>
    <name evidence="8" type="ORF">J2Z48_002151</name>
</gene>
<comment type="caution">
    <text evidence="8">The sequence shown here is derived from an EMBL/GenBank/DDBJ whole genome shotgun (WGS) entry which is preliminary data.</text>
</comment>
<dbReference type="Gene3D" id="3.30.930.10">
    <property type="entry name" value="Bira Bifunctional Protein, Domain 2"/>
    <property type="match status" value="1"/>
</dbReference>
<dbReference type="InterPro" id="IPR045864">
    <property type="entry name" value="aa-tRNA-synth_II/BPL/LPL"/>
</dbReference>
<evidence type="ECO:0000313" key="8">
    <source>
        <dbReference type="EMBL" id="MDQ0417967.1"/>
    </source>
</evidence>
<dbReference type="GO" id="GO:0140096">
    <property type="term" value="F:catalytic activity, acting on a protein"/>
    <property type="evidence" value="ECO:0007669"/>
    <property type="project" value="UniProtKB-ARBA"/>
</dbReference>
<dbReference type="PANTHER" id="PTHR22594:SF34">
    <property type="entry name" value="ASPARAGINE--TRNA LIGASE, MITOCHONDRIAL-RELATED"/>
    <property type="match status" value="1"/>
</dbReference>
<dbReference type="GO" id="GO:0005524">
    <property type="term" value="F:ATP binding"/>
    <property type="evidence" value="ECO:0007669"/>
    <property type="project" value="UniProtKB-KW"/>
</dbReference>
<organism evidence="8 9">
    <name type="scientific">Croceifilum oryzae</name>
    <dbReference type="NCBI Taxonomy" id="1553429"/>
    <lineage>
        <taxon>Bacteria</taxon>
        <taxon>Bacillati</taxon>
        <taxon>Bacillota</taxon>
        <taxon>Bacilli</taxon>
        <taxon>Bacillales</taxon>
        <taxon>Thermoactinomycetaceae</taxon>
        <taxon>Croceifilum</taxon>
    </lineage>
</organism>
<dbReference type="PROSITE" id="PS50862">
    <property type="entry name" value="AA_TRNA_LIGASE_II"/>
    <property type="match status" value="1"/>
</dbReference>
<dbReference type="Pfam" id="PF00152">
    <property type="entry name" value="tRNA-synt_2"/>
    <property type="match status" value="1"/>
</dbReference>
<keyword evidence="1" id="KW-0963">Cytoplasm</keyword>
<evidence type="ECO:0000256" key="2">
    <source>
        <dbReference type="ARBA" id="ARBA00022598"/>
    </source>
</evidence>
<dbReference type="GO" id="GO:0004816">
    <property type="term" value="F:asparagine-tRNA ligase activity"/>
    <property type="evidence" value="ECO:0007669"/>
    <property type="project" value="UniProtKB-EC"/>
</dbReference>
<dbReference type="PANTHER" id="PTHR22594">
    <property type="entry name" value="ASPARTYL/LYSYL-TRNA SYNTHETASE"/>
    <property type="match status" value="1"/>
</dbReference>
<keyword evidence="3" id="KW-0547">Nucleotide-binding</keyword>
<keyword evidence="2 8" id="KW-0436">Ligase</keyword>
<evidence type="ECO:0000256" key="6">
    <source>
        <dbReference type="ARBA" id="ARBA00023146"/>
    </source>
</evidence>
<protein>
    <submittedName>
        <fullName evidence="8">Asparaginyl-tRNA synthetase</fullName>
        <ecNumber evidence="8">6.1.1.22</ecNumber>
    </submittedName>
</protein>
<dbReference type="RefSeq" id="WP_307253308.1">
    <property type="nucleotide sequence ID" value="NZ_JAUSUV010000008.1"/>
</dbReference>
<evidence type="ECO:0000256" key="3">
    <source>
        <dbReference type="ARBA" id="ARBA00022741"/>
    </source>
</evidence>
<proteinExistence type="predicted"/>
<reference evidence="8 9" key="1">
    <citation type="submission" date="2023-07" db="EMBL/GenBank/DDBJ databases">
        <title>Genomic Encyclopedia of Type Strains, Phase IV (KMG-IV): sequencing the most valuable type-strain genomes for metagenomic binning, comparative biology and taxonomic classification.</title>
        <authorList>
            <person name="Goeker M."/>
        </authorList>
    </citation>
    <scope>NUCLEOTIDE SEQUENCE [LARGE SCALE GENOMIC DNA]</scope>
    <source>
        <strain evidence="8 9">DSM 46876</strain>
    </source>
</reference>
<evidence type="ECO:0000313" key="9">
    <source>
        <dbReference type="Proteomes" id="UP001238450"/>
    </source>
</evidence>
<keyword evidence="5" id="KW-0648">Protein biosynthesis</keyword>
<keyword evidence="6" id="KW-0030">Aminoacyl-tRNA synthetase</keyword>
<accession>A0AAJ1TJA4</accession>
<keyword evidence="4" id="KW-0067">ATP-binding</keyword>
<evidence type="ECO:0000256" key="1">
    <source>
        <dbReference type="ARBA" id="ARBA00022490"/>
    </source>
</evidence>
<evidence type="ECO:0000259" key="7">
    <source>
        <dbReference type="PROSITE" id="PS50862"/>
    </source>
</evidence>
<evidence type="ECO:0000256" key="4">
    <source>
        <dbReference type="ARBA" id="ARBA00022840"/>
    </source>
</evidence>